<name>A0A7C8VDG0_ORBOL</name>
<feature type="chain" id="PRO_5028873655" evidence="1">
    <location>
        <begin position="21"/>
        <end position="367"/>
    </location>
</feature>
<keyword evidence="1" id="KW-0732">Signal</keyword>
<evidence type="ECO:0000256" key="1">
    <source>
        <dbReference type="SAM" id="SignalP"/>
    </source>
</evidence>
<evidence type="ECO:0000313" key="2">
    <source>
        <dbReference type="EMBL" id="KAF3282250.1"/>
    </source>
</evidence>
<dbReference type="OrthoDB" id="10374615at2759"/>
<dbReference type="EMBL" id="JAABOJ010000013">
    <property type="protein sequence ID" value="KAF3282250.1"/>
    <property type="molecule type" value="Genomic_DNA"/>
</dbReference>
<protein>
    <submittedName>
        <fullName evidence="2">Uncharacterized protein</fullName>
    </submittedName>
</protein>
<proteinExistence type="predicted"/>
<reference evidence="2 3" key="1">
    <citation type="submission" date="2020-01" db="EMBL/GenBank/DDBJ databases">
        <authorList>
            <person name="Palmer J.M."/>
        </authorList>
    </citation>
    <scope>NUCLEOTIDE SEQUENCE [LARGE SCALE GENOMIC DNA]</scope>
    <source>
        <strain evidence="2 3">TWF970</strain>
    </source>
</reference>
<feature type="signal peptide" evidence="1">
    <location>
        <begin position="1"/>
        <end position="20"/>
    </location>
</feature>
<dbReference type="AlphaFoldDB" id="A0A7C8VDG0"/>
<dbReference type="Proteomes" id="UP000474640">
    <property type="component" value="Unassembled WGS sequence"/>
</dbReference>
<gene>
    <name evidence="2" type="ORF">TWF970_001663</name>
</gene>
<sequence length="367" mass="41487">MKQKIFLLKYFFASLGIVVAGPNNIGAPVSQHQLEDIYIPKILSGVTTQIITSTTTTTTVIKATTTVKTTVWDTIRPTTCTRTTTIWATGGVTSTIWVKDPEIVTSYETAPCILSIESIGTSHHSTGFPTGAPTFRPHSRHTRVVENQDYTTKGTRVTDWRATATINNISLPPPRAPREWVNEEHPDHDGCRNKRLSPHYFIQASLELSSHKFEDTKDHYVYKGAFGFPKSDWESQDLDHESLATKRPVLRFKGTHARIYNMQNRPIYIVALSLIPVEGAFPGVLNTRTQKLDVGFKFYNQFERRELDGPHPSADTLIYRQGFTLEDNQRIEQGQAFEIMYGPEKRDGQNIAFYDTHFYLADVLGCS</sequence>
<evidence type="ECO:0000313" key="3">
    <source>
        <dbReference type="Proteomes" id="UP000474640"/>
    </source>
</evidence>
<comment type="caution">
    <text evidence="2">The sequence shown here is derived from an EMBL/GenBank/DDBJ whole genome shotgun (WGS) entry which is preliminary data.</text>
</comment>
<organism evidence="2 3">
    <name type="scientific">Orbilia oligospora</name>
    <name type="common">Nematode-trapping fungus</name>
    <name type="synonym">Arthrobotrys oligospora</name>
    <dbReference type="NCBI Taxonomy" id="2813651"/>
    <lineage>
        <taxon>Eukaryota</taxon>
        <taxon>Fungi</taxon>
        <taxon>Dikarya</taxon>
        <taxon>Ascomycota</taxon>
        <taxon>Pezizomycotina</taxon>
        <taxon>Orbiliomycetes</taxon>
        <taxon>Orbiliales</taxon>
        <taxon>Orbiliaceae</taxon>
        <taxon>Orbilia</taxon>
    </lineage>
</organism>
<accession>A0A7C8VDG0</accession>